<organism evidence="2 3">
    <name type="scientific">Kosakonia arachidis</name>
    <dbReference type="NCBI Taxonomy" id="551989"/>
    <lineage>
        <taxon>Bacteria</taxon>
        <taxon>Pseudomonadati</taxon>
        <taxon>Pseudomonadota</taxon>
        <taxon>Gammaproteobacteria</taxon>
        <taxon>Enterobacterales</taxon>
        <taxon>Enterobacteriaceae</taxon>
        <taxon>Kosakonia</taxon>
    </lineage>
</organism>
<feature type="chain" id="PRO_5011442473" evidence="1">
    <location>
        <begin position="23"/>
        <end position="154"/>
    </location>
</feature>
<dbReference type="OrthoDB" id="6458069at2"/>
<proteinExistence type="predicted"/>
<keyword evidence="3" id="KW-1185">Reference proteome</keyword>
<keyword evidence="1" id="KW-0732">Signal</keyword>
<evidence type="ECO:0000313" key="2">
    <source>
        <dbReference type="EMBL" id="SFT95184.1"/>
    </source>
</evidence>
<gene>
    <name evidence="2" type="ORF">SAMN05192562_103299</name>
</gene>
<dbReference type="AlphaFoldDB" id="A0A1I7C733"/>
<feature type="signal peptide" evidence="1">
    <location>
        <begin position="1"/>
        <end position="22"/>
    </location>
</feature>
<evidence type="ECO:0000313" key="3">
    <source>
        <dbReference type="Proteomes" id="UP000199187"/>
    </source>
</evidence>
<reference evidence="3" key="1">
    <citation type="submission" date="2016-10" db="EMBL/GenBank/DDBJ databases">
        <authorList>
            <person name="Varghese N."/>
            <person name="Submissions S."/>
        </authorList>
    </citation>
    <scope>NUCLEOTIDE SEQUENCE [LARGE SCALE GENOMIC DNA]</scope>
    <source>
        <strain evidence="3">Ah-143</strain>
    </source>
</reference>
<name>A0A1I7C733_9ENTR</name>
<sequence>MKKVLLSALVLAGSLLPVMAQASGSPDTWTRGWGQGVSEFVINGEGQSQLSLSCEDYGSQPAMVIFTDASGHQVSMDEDKSLQVSIDGGALIDISESGSRVGGNNLALAWAQLRNGKQVSVTGDGVKSATFTLAGAAKVLPAFGTHGCVGKDAL</sequence>
<accession>A0A1I7C733</accession>
<dbReference type="Proteomes" id="UP000199187">
    <property type="component" value="Unassembled WGS sequence"/>
</dbReference>
<dbReference type="EMBL" id="FPAU01000003">
    <property type="protein sequence ID" value="SFT95184.1"/>
    <property type="molecule type" value="Genomic_DNA"/>
</dbReference>
<evidence type="ECO:0000256" key="1">
    <source>
        <dbReference type="SAM" id="SignalP"/>
    </source>
</evidence>
<protein>
    <submittedName>
        <fullName evidence="2">Uncharacterized protein</fullName>
    </submittedName>
</protein>